<protein>
    <submittedName>
        <fullName evidence="1">Uncharacterized protein</fullName>
    </submittedName>
</protein>
<name>A0A6J5RYY4_9CAUD</name>
<accession>A0A6J5RYY4</accession>
<sequence>MEMTVTVIGSHQLAEQACRMVFGENADAGPVRPAPRPLLELLAAWPGRDDAVHDLALELPPDLFDIEKPLEIGKVKSVVLRVCRVTVLHQGRKVGYAIRTDELGLNGIAVWESRWQAYTSRLRQAH</sequence>
<organism evidence="1">
    <name type="scientific">uncultured Caudovirales phage</name>
    <dbReference type="NCBI Taxonomy" id="2100421"/>
    <lineage>
        <taxon>Viruses</taxon>
        <taxon>Duplodnaviria</taxon>
        <taxon>Heunggongvirae</taxon>
        <taxon>Uroviricota</taxon>
        <taxon>Caudoviricetes</taxon>
        <taxon>Peduoviridae</taxon>
        <taxon>Maltschvirus</taxon>
        <taxon>Maltschvirus maltsch</taxon>
    </lineage>
</organism>
<dbReference type="EMBL" id="LR797273">
    <property type="protein sequence ID" value="CAB4198808.1"/>
    <property type="molecule type" value="Genomic_DNA"/>
</dbReference>
<evidence type="ECO:0000313" key="1">
    <source>
        <dbReference type="EMBL" id="CAB4198808.1"/>
    </source>
</evidence>
<gene>
    <name evidence="1" type="ORF">UFOVP1324_35</name>
</gene>
<proteinExistence type="predicted"/>
<reference evidence="1" key="1">
    <citation type="submission" date="2020-05" db="EMBL/GenBank/DDBJ databases">
        <authorList>
            <person name="Chiriac C."/>
            <person name="Salcher M."/>
            <person name="Ghai R."/>
            <person name="Kavagutti S V."/>
        </authorList>
    </citation>
    <scope>NUCLEOTIDE SEQUENCE</scope>
</reference>